<dbReference type="Gene3D" id="2.160.20.10">
    <property type="entry name" value="Single-stranded right-handed beta-helix, Pectin lyase-like"/>
    <property type="match status" value="1"/>
</dbReference>
<organism evidence="1 2">
    <name type="scientific">Pedobacter puniceum</name>
    <dbReference type="NCBI Taxonomy" id="2666136"/>
    <lineage>
        <taxon>Bacteria</taxon>
        <taxon>Pseudomonadati</taxon>
        <taxon>Bacteroidota</taxon>
        <taxon>Sphingobacteriia</taxon>
        <taxon>Sphingobacteriales</taxon>
        <taxon>Sphingobacteriaceae</taxon>
        <taxon>Pedobacter</taxon>
    </lineage>
</organism>
<proteinExistence type="predicted"/>
<sequence>MKKLLLGLLISFGSILCVQGKSYYFNAQDGQDNHDGTSPKSAFKSLFKIADINIYPGDSILLASGVTFKGTLILKNISGTYAKPIVVSTYAFNGDEKAKIDAKGFANGILLQNCNFIQVSNLFITANGGKLEAINGKLPDMRCGVLVNTSIAGKYSDISLKNLIVKDVYYEEPGFIRGKDEVRTANGTQKYGWGIRFINDTEGAFFENILVENCDVSYVSHTGLKLTGRKESIKNIKLLNNKITHVGGPGVQMSGVKKGLVSGNCVNGSGSRSDSRNWSRGSGLWTWGTSDVVIEKNAFLNANGPGDSAGCHIDYNCNNIIVQYNLSANNAGGFCEILGNNYNCAYRYNISVNDGYRIKGKDGAFQEGKIFWLSGYVGDKVKPKGPFNSYIYNNTIYTKNEMIAQVAVATSAAGVLVANNIFHIEGESKFVAGDQLKAESIAQVNIENCFFQNNLFLTQNSWPKETIIQDTKPLYGDAKFTNKGGFKLEDYIPTNTTLIKDKGIMIKKINGDAIGLEVGLAVEYDILGNKITGKPDLGAIEIKK</sequence>
<name>A0A7K0FPL7_9SPHI</name>
<comment type="caution">
    <text evidence="1">The sequence shown here is derived from an EMBL/GenBank/DDBJ whole genome shotgun (WGS) entry which is preliminary data.</text>
</comment>
<evidence type="ECO:0000313" key="1">
    <source>
        <dbReference type="EMBL" id="MRX46997.1"/>
    </source>
</evidence>
<dbReference type="EMBL" id="WKJI01000002">
    <property type="protein sequence ID" value="MRX46997.1"/>
    <property type="molecule type" value="Genomic_DNA"/>
</dbReference>
<evidence type="ECO:0000313" key="2">
    <source>
        <dbReference type="Proteomes" id="UP000462931"/>
    </source>
</evidence>
<dbReference type="SMART" id="SM00710">
    <property type="entry name" value="PbH1"/>
    <property type="match status" value="5"/>
</dbReference>
<dbReference type="Proteomes" id="UP000462931">
    <property type="component" value="Unassembled WGS sequence"/>
</dbReference>
<dbReference type="InterPro" id="IPR011050">
    <property type="entry name" value="Pectin_lyase_fold/virulence"/>
</dbReference>
<dbReference type="InterPro" id="IPR006626">
    <property type="entry name" value="PbH1"/>
</dbReference>
<dbReference type="SUPFAM" id="SSF51126">
    <property type="entry name" value="Pectin lyase-like"/>
    <property type="match status" value="1"/>
</dbReference>
<dbReference type="RefSeq" id="WP_154287075.1">
    <property type="nucleotide sequence ID" value="NZ_WKJI01000002.1"/>
</dbReference>
<reference evidence="1 2" key="1">
    <citation type="submission" date="2019-11" db="EMBL/GenBank/DDBJ databases">
        <authorList>
            <person name="Cheng Q."/>
            <person name="Yang Z."/>
        </authorList>
    </citation>
    <scope>NUCLEOTIDE SEQUENCE [LARGE SCALE GENOMIC DNA]</scope>
    <source>
        <strain evidence="1 2">HX-22-1</strain>
    </source>
</reference>
<accession>A0A7K0FPL7</accession>
<dbReference type="InterPro" id="IPR012334">
    <property type="entry name" value="Pectin_lyas_fold"/>
</dbReference>
<gene>
    <name evidence="1" type="ORF">GJJ64_07370</name>
</gene>
<protein>
    <submittedName>
        <fullName evidence="1">Right-handed parallel beta-helix repeat-containing protein</fullName>
    </submittedName>
</protein>
<keyword evidence="2" id="KW-1185">Reference proteome</keyword>
<dbReference type="AlphaFoldDB" id="A0A7K0FPL7"/>